<dbReference type="PANTHER" id="PTHR43751:SF3">
    <property type="entry name" value="SULFATASE N-TERMINAL DOMAIN-CONTAINING PROTEIN"/>
    <property type="match status" value="1"/>
</dbReference>
<dbReference type="PROSITE" id="PS00523">
    <property type="entry name" value="SULFATASE_1"/>
    <property type="match status" value="1"/>
</dbReference>
<feature type="region of interest" description="Disordered" evidence="5">
    <location>
        <begin position="937"/>
        <end position="957"/>
    </location>
</feature>
<feature type="compositionally biased region" description="Polar residues" evidence="5">
    <location>
        <begin position="946"/>
        <end position="957"/>
    </location>
</feature>
<dbReference type="RefSeq" id="WP_200275771.1">
    <property type="nucleotide sequence ID" value="NZ_JAENII010000001.1"/>
</dbReference>
<dbReference type="Proteomes" id="UP000658278">
    <property type="component" value="Unassembled WGS sequence"/>
</dbReference>
<keyword evidence="4" id="KW-1015">Disulfide bond</keyword>
<dbReference type="Gene3D" id="2.60.120.200">
    <property type="match status" value="1"/>
</dbReference>
<organism evidence="7 8">
    <name type="scientific">Haloferula rosea</name>
    <dbReference type="NCBI Taxonomy" id="490093"/>
    <lineage>
        <taxon>Bacteria</taxon>
        <taxon>Pseudomonadati</taxon>
        <taxon>Verrucomicrobiota</taxon>
        <taxon>Verrucomicrobiia</taxon>
        <taxon>Verrucomicrobiales</taxon>
        <taxon>Verrucomicrobiaceae</taxon>
        <taxon>Haloferula</taxon>
    </lineage>
</organism>
<keyword evidence="2" id="KW-0732">Signal</keyword>
<dbReference type="InterPro" id="IPR037524">
    <property type="entry name" value="PA14/GLEYA"/>
</dbReference>
<feature type="domain" description="PA14" evidence="6">
    <location>
        <begin position="1070"/>
        <end position="1213"/>
    </location>
</feature>
<dbReference type="InterPro" id="IPR006558">
    <property type="entry name" value="LamG-like"/>
</dbReference>
<feature type="region of interest" description="Disordered" evidence="5">
    <location>
        <begin position="494"/>
        <end position="542"/>
    </location>
</feature>
<dbReference type="PROSITE" id="PS51820">
    <property type="entry name" value="PA14"/>
    <property type="match status" value="1"/>
</dbReference>
<dbReference type="InterPro" id="IPR000917">
    <property type="entry name" value="Sulfatase_N"/>
</dbReference>
<evidence type="ECO:0000256" key="5">
    <source>
        <dbReference type="SAM" id="MobiDB-lite"/>
    </source>
</evidence>
<dbReference type="EMBL" id="JAENII010000001">
    <property type="protein sequence ID" value="MBK1825773.1"/>
    <property type="molecule type" value="Genomic_DNA"/>
</dbReference>
<dbReference type="Gene3D" id="2.60.120.380">
    <property type="match status" value="1"/>
</dbReference>
<dbReference type="GO" id="GO:0016787">
    <property type="term" value="F:hydrolase activity"/>
    <property type="evidence" value="ECO:0007669"/>
    <property type="project" value="UniProtKB-KW"/>
</dbReference>
<protein>
    <submittedName>
        <fullName evidence="7">Sulfatase-like hydrolase/transferase</fullName>
    </submittedName>
</protein>
<keyword evidence="8" id="KW-1185">Reference proteome</keyword>
<dbReference type="InterPro" id="IPR011658">
    <property type="entry name" value="PA14_dom"/>
</dbReference>
<evidence type="ECO:0000313" key="8">
    <source>
        <dbReference type="Proteomes" id="UP000658278"/>
    </source>
</evidence>
<dbReference type="SMART" id="SM00560">
    <property type="entry name" value="LamGL"/>
    <property type="match status" value="1"/>
</dbReference>
<dbReference type="Pfam" id="PF17963">
    <property type="entry name" value="Big_9"/>
    <property type="match status" value="1"/>
</dbReference>
<dbReference type="InterPro" id="IPR024607">
    <property type="entry name" value="Sulfatase_CS"/>
</dbReference>
<sequence>MLPDSFPTPSTFRHGLIAVSLVTATVLAQTTVFEADFESSIYPTKGSAIYNADGETASALPSPTSPSSDPTLGNGALALESNDTGLLSTRFNLSEIVSLSGSDTATLSFELASIRTNNVEITTVMTGFDASGQPIFALVLGDRDAFGNDSNDRQRPGYEVAGPVRATLPGAGVPGSYWWGNGGNGNSLDTSKDASFTVTVGNSGWTVATTSQTGATFTSSSIPTYDGTTHDSLAYFTLTNVTGTSFGHYWDNFQVTGTPSPIVLNSYTWTAGASGGDGASLFGENNWSKDADNVTTIPSINAGEPVDADLVIASGTPGGGGATGTLNLGIGSLTVSGGTTLFALGGDHRITHGPLSMTGGTVSTEGLRAVTATLSGGNLVLDTSSSPLDQSTVDFPVGSTATLEFTVFSPEGTVDNLLSAITVEGQPAVNGINIAVTSNGSGGSRLIPFTGAPDGDNDNMADAWETIYFGDTSRDGTADFDNDGLTDLAEFNAGTFPNHGDSDDDLIADGAETTTDPANRDSDGDGNPDGFELAKGLDPNDPASKIDRPNILYIFCDDLGYGDIGVLHQNSKAGKKHKTPFLDAMANQGLILDRHYCPAPVCAPSRGSLFTGMHQGHANIRDNQFDKALENNHTLATTLRTAGYRTALVGKYGLQGGGGNPVAWPAYPTKRGFNEFFGYVRHADGHVHYPDYEWPLGNSASHRSKKELYDGEMEMASALDKCFTPDLFTAKAKQMIIDEHGDGDNEPFFILLAYDTPHAALQLPTVEFPGRNPSDDDDDSGFGISGGLQWTGIESGIINTAIGTEDSYIHPDYAGESWTDVEKRQATLIRRMDDCVGDLRKTLADLGIEDETLIVFSADNGPHSESYIAGVNYQPSSFQSYGPFEGIKRDCWEGGIRQPTLVCWPGTIPAGSTNEMPAQLHDWLATLSTVAGLTPPARTDGVDLTPTLTGTGSQKPTTTYIEYTTGGSTPTYSDFTNHGGTARTQSQVIFVDDYKGIRSNPATADTDFEIYDTRLTADPTESNNLAINPPAGQETYFVELQQRMKDRVLRIRQPDSSASRPYMDSTPVPPVTPGAVVNGVEWKSYSGFWPWIPEFTTEAELGNGTSASPDLADLPAGPMENGLLYTGYISIPTTGTWTFSVQSDSGAFLRIHDIMVLDDDFKHDGSVTTGTVLLEAGMHPYRIYYRNRSGVTPQLDITWSGPGTTAEELPASALFIEGTPDPEPIGIDDDATTAVGSSILIDVLANDIDDGLPNPLSITAVAAPTSGTTAIENNQVRYTPAAGYAGTDQFEYTLTDGQFTTTARVTVTLVFPISNLWVPFNEGQGTVVHDAGGTALGAQANSGPGPAWNDSPNGLALAFDGVDDFIPVNPAIYTPPLGSTPRTVTAWIKVPDASSSPTLGSLVSWGSNTGANGGKWHFRLENAAAGIGTLRVEVKGGYLRGSTDLRDNQWHHVALVFPTGGSDVTDCLLYVDGNLETPGGSTPEPITTNLDNALAIGVDDQNRYFEGLIDELRIYSSALSGPDITDQANDRDQAPAAWHARYFGDAVVDWNADDDNDGLPRLLEYAFVGNPHVTSSAPLPQLSIEDDTAYLTFSKPDDQCQGVDYTFEQSEDLLGWTSFEAIPDEDEPGPLPCTETVKFEAGTATPVRRFLRVRVDLRPTNQP</sequence>
<gene>
    <name evidence="7" type="ORF">JIN81_01975</name>
</gene>
<proteinExistence type="inferred from homology"/>
<dbReference type="Gene3D" id="2.60.40.2810">
    <property type="match status" value="1"/>
</dbReference>
<dbReference type="SMART" id="SM00758">
    <property type="entry name" value="PA14"/>
    <property type="match status" value="1"/>
</dbReference>
<evidence type="ECO:0000256" key="4">
    <source>
        <dbReference type="ARBA" id="ARBA00023157"/>
    </source>
</evidence>
<dbReference type="SUPFAM" id="SSF56988">
    <property type="entry name" value="Anthrax protective antigen"/>
    <property type="match status" value="1"/>
</dbReference>
<dbReference type="Pfam" id="PF07691">
    <property type="entry name" value="PA14"/>
    <property type="match status" value="1"/>
</dbReference>
<dbReference type="PANTHER" id="PTHR43751">
    <property type="entry name" value="SULFATASE"/>
    <property type="match status" value="1"/>
</dbReference>
<evidence type="ECO:0000259" key="6">
    <source>
        <dbReference type="PROSITE" id="PS51820"/>
    </source>
</evidence>
<feature type="compositionally biased region" description="Low complexity" evidence="5">
    <location>
        <begin position="56"/>
        <end position="72"/>
    </location>
</feature>
<dbReference type="SUPFAM" id="SSF49899">
    <property type="entry name" value="Concanavalin A-like lectins/glucanases"/>
    <property type="match status" value="1"/>
</dbReference>
<comment type="caution">
    <text evidence="7">The sequence shown here is derived from an EMBL/GenBank/DDBJ whole genome shotgun (WGS) entry which is preliminary data.</text>
</comment>
<reference evidence="7" key="1">
    <citation type="submission" date="2021-01" db="EMBL/GenBank/DDBJ databases">
        <title>Modified the classification status of verrucomicrobia.</title>
        <authorList>
            <person name="Feng X."/>
        </authorList>
    </citation>
    <scope>NUCLEOTIDE SEQUENCE</scope>
    <source>
        <strain evidence="7">KCTC 22201</strain>
    </source>
</reference>
<dbReference type="SUPFAM" id="SSF53649">
    <property type="entry name" value="Alkaline phosphatase-like"/>
    <property type="match status" value="1"/>
</dbReference>
<dbReference type="InterPro" id="IPR017850">
    <property type="entry name" value="Alkaline_phosphatase_core_sf"/>
</dbReference>
<dbReference type="Pfam" id="PF00884">
    <property type="entry name" value="Sulfatase"/>
    <property type="match status" value="1"/>
</dbReference>
<dbReference type="Gene3D" id="3.40.720.10">
    <property type="entry name" value="Alkaline Phosphatase, subunit A"/>
    <property type="match status" value="1"/>
</dbReference>
<evidence type="ECO:0000313" key="7">
    <source>
        <dbReference type="EMBL" id="MBK1825773.1"/>
    </source>
</evidence>
<dbReference type="InterPro" id="IPR013320">
    <property type="entry name" value="ConA-like_dom_sf"/>
</dbReference>
<accession>A0A934R890</accession>
<evidence type="ECO:0000256" key="3">
    <source>
        <dbReference type="ARBA" id="ARBA00022801"/>
    </source>
</evidence>
<keyword evidence="3 7" id="KW-0378">Hydrolase</keyword>
<dbReference type="Pfam" id="PF13385">
    <property type="entry name" value="Laminin_G_3"/>
    <property type="match status" value="1"/>
</dbReference>
<name>A0A934R890_9BACT</name>
<comment type="similarity">
    <text evidence="1">Belongs to the sulfatase family.</text>
</comment>
<evidence type="ECO:0000256" key="2">
    <source>
        <dbReference type="ARBA" id="ARBA00022729"/>
    </source>
</evidence>
<evidence type="ECO:0000256" key="1">
    <source>
        <dbReference type="ARBA" id="ARBA00008779"/>
    </source>
</evidence>
<dbReference type="InterPro" id="IPR052701">
    <property type="entry name" value="GAG_Ulvan_Degrading_Sulfatases"/>
</dbReference>
<feature type="region of interest" description="Disordered" evidence="5">
    <location>
        <begin position="54"/>
        <end position="76"/>
    </location>
</feature>